<reference evidence="3" key="1">
    <citation type="journal article" date="2019" name="Int. J. Syst. Evol. Microbiol.">
        <title>The Global Catalogue of Microorganisms (GCM) 10K type strain sequencing project: providing services to taxonomists for standard genome sequencing and annotation.</title>
        <authorList>
            <consortium name="The Broad Institute Genomics Platform"/>
            <consortium name="The Broad Institute Genome Sequencing Center for Infectious Disease"/>
            <person name="Wu L."/>
            <person name="Ma J."/>
        </authorList>
    </citation>
    <scope>NUCLEOTIDE SEQUENCE [LARGE SCALE GENOMIC DNA]</scope>
    <source>
        <strain evidence="3">KACC 11407</strain>
    </source>
</reference>
<organism evidence="2 3">
    <name type="scientific">Lysobacter yangpyeongensis</name>
    <dbReference type="NCBI Taxonomy" id="346182"/>
    <lineage>
        <taxon>Bacteria</taxon>
        <taxon>Pseudomonadati</taxon>
        <taxon>Pseudomonadota</taxon>
        <taxon>Gammaproteobacteria</taxon>
        <taxon>Lysobacterales</taxon>
        <taxon>Lysobacteraceae</taxon>
        <taxon>Lysobacter</taxon>
    </lineage>
</organism>
<keyword evidence="1" id="KW-0472">Membrane</keyword>
<gene>
    <name evidence="2" type="ORF">ACFPN1_00690</name>
</gene>
<keyword evidence="3" id="KW-1185">Reference proteome</keyword>
<name>A0ABW0SI72_9GAMM</name>
<feature type="transmembrane region" description="Helical" evidence="1">
    <location>
        <begin position="168"/>
        <end position="190"/>
    </location>
</feature>
<evidence type="ECO:0000256" key="1">
    <source>
        <dbReference type="SAM" id="Phobius"/>
    </source>
</evidence>
<dbReference type="PANTHER" id="PTHR37314:SF4">
    <property type="entry name" value="UPF0700 TRANSMEMBRANE PROTEIN YOAK"/>
    <property type="match status" value="1"/>
</dbReference>
<protein>
    <submittedName>
        <fullName evidence="2">YoaK family protein</fullName>
    </submittedName>
</protein>
<feature type="transmembrane region" description="Helical" evidence="1">
    <location>
        <begin position="90"/>
        <end position="108"/>
    </location>
</feature>
<evidence type="ECO:0000313" key="2">
    <source>
        <dbReference type="EMBL" id="MFC5568581.1"/>
    </source>
</evidence>
<feature type="transmembrane region" description="Helical" evidence="1">
    <location>
        <begin position="114"/>
        <end position="138"/>
    </location>
</feature>
<keyword evidence="1" id="KW-1133">Transmembrane helix</keyword>
<dbReference type="Proteomes" id="UP001596036">
    <property type="component" value="Unassembled WGS sequence"/>
</dbReference>
<evidence type="ECO:0000313" key="3">
    <source>
        <dbReference type="Proteomes" id="UP001596036"/>
    </source>
</evidence>
<accession>A0ABW0SI72</accession>
<feature type="transmembrane region" description="Helical" evidence="1">
    <location>
        <begin position="7"/>
        <end position="31"/>
    </location>
</feature>
<dbReference type="Pfam" id="PF06912">
    <property type="entry name" value="DUF1275"/>
    <property type="match status" value="1"/>
</dbReference>
<dbReference type="RefSeq" id="WP_386752125.1">
    <property type="nucleotide sequence ID" value="NZ_JBHSNM010000001.1"/>
</dbReference>
<dbReference type="PROSITE" id="PS51257">
    <property type="entry name" value="PROKAR_LIPOPROTEIN"/>
    <property type="match status" value="1"/>
</dbReference>
<dbReference type="EMBL" id="JBHSNM010000001">
    <property type="protein sequence ID" value="MFC5568581.1"/>
    <property type="molecule type" value="Genomic_DNA"/>
</dbReference>
<keyword evidence="1" id="KW-0812">Transmembrane</keyword>
<sequence length="235" mass="24416">MGVQLPRWVWVGAGSLACVAGMVNVVGYLGFEHQAVTHLTGTTSLLGAAIVAGDERAAGQLLGVAVAFTVGAALSGMIVQDSTLRLGRRYGVTLTIESILLFAAMFLFKQHQSAGALLAAMACGLQNAMATTFSGAVVRTTHLSGMFTDLGIALGHLLRGMALPRRRLALSGLIISSFFSGGIVGAGLYRHLGYDALAVPAVLTGLVGIGYAAFRHWHTLQHDAEDAGPDRPSES</sequence>
<feature type="transmembrane region" description="Helical" evidence="1">
    <location>
        <begin position="196"/>
        <end position="214"/>
    </location>
</feature>
<feature type="transmembrane region" description="Helical" evidence="1">
    <location>
        <begin position="57"/>
        <end position="78"/>
    </location>
</feature>
<comment type="caution">
    <text evidence="2">The sequence shown here is derived from an EMBL/GenBank/DDBJ whole genome shotgun (WGS) entry which is preliminary data.</text>
</comment>
<dbReference type="PANTHER" id="PTHR37314">
    <property type="entry name" value="SLR0142 PROTEIN"/>
    <property type="match status" value="1"/>
</dbReference>
<dbReference type="InterPro" id="IPR010699">
    <property type="entry name" value="DUF1275"/>
</dbReference>
<proteinExistence type="predicted"/>